<evidence type="ECO:0000313" key="2">
    <source>
        <dbReference type="EMBL" id="KYQ47697.1"/>
    </source>
</evidence>
<dbReference type="Proteomes" id="UP000075809">
    <property type="component" value="Unassembled WGS sequence"/>
</dbReference>
<evidence type="ECO:0000256" key="1">
    <source>
        <dbReference type="SAM" id="Phobius"/>
    </source>
</evidence>
<proteinExistence type="predicted"/>
<sequence>MFVAEHRSLVAKINSVHNVNVYGFLTAQDRFQKFLSQRTIACLQLFLPLGCLKQVSNGCYERFIDFEYFFDGGACEYSYDKSCGSTISDISFKVDGTVFDRFNIDFTGVEAHIELSCEALGRFRFGFGSSSEKNVSFLIGSLEDSIVFSTICFSGSIIGLKIVANVIERLVKSRDKRVSFRTAAGVAKAVNEPSKAAQHQLQELQRHNRVMEGRGVYLAPYKRGRGVARRKKKRLRDVKTTKGCNYQRATAATCKSYAHFIF</sequence>
<protein>
    <submittedName>
        <fullName evidence="2">Uncharacterized protein</fullName>
    </submittedName>
</protein>
<keyword evidence="1" id="KW-0812">Transmembrane</keyword>
<name>A0A151WIM2_9HYME</name>
<keyword evidence="1" id="KW-1133">Transmembrane helix</keyword>
<accession>A0A151WIM2</accession>
<organism evidence="2 3">
    <name type="scientific">Mycetomoellerius zeteki</name>
    <dbReference type="NCBI Taxonomy" id="64791"/>
    <lineage>
        <taxon>Eukaryota</taxon>
        <taxon>Metazoa</taxon>
        <taxon>Ecdysozoa</taxon>
        <taxon>Arthropoda</taxon>
        <taxon>Hexapoda</taxon>
        <taxon>Insecta</taxon>
        <taxon>Pterygota</taxon>
        <taxon>Neoptera</taxon>
        <taxon>Endopterygota</taxon>
        <taxon>Hymenoptera</taxon>
        <taxon>Apocrita</taxon>
        <taxon>Aculeata</taxon>
        <taxon>Formicoidea</taxon>
        <taxon>Formicidae</taxon>
        <taxon>Myrmicinae</taxon>
        <taxon>Mycetomoellerius</taxon>
    </lineage>
</organism>
<dbReference type="EMBL" id="KQ983087">
    <property type="protein sequence ID" value="KYQ47697.1"/>
    <property type="molecule type" value="Genomic_DNA"/>
</dbReference>
<feature type="transmembrane region" description="Helical" evidence="1">
    <location>
        <begin position="146"/>
        <end position="167"/>
    </location>
</feature>
<dbReference type="AlphaFoldDB" id="A0A151WIM2"/>
<evidence type="ECO:0000313" key="3">
    <source>
        <dbReference type="Proteomes" id="UP000075809"/>
    </source>
</evidence>
<gene>
    <name evidence="2" type="ORF">ALC60_13274</name>
</gene>
<keyword evidence="1" id="KW-0472">Membrane</keyword>
<reference evidence="2 3" key="1">
    <citation type="submission" date="2015-09" db="EMBL/GenBank/DDBJ databases">
        <title>Trachymyrmex zeteki WGS genome.</title>
        <authorList>
            <person name="Nygaard S."/>
            <person name="Hu H."/>
            <person name="Boomsma J."/>
            <person name="Zhang G."/>
        </authorList>
    </citation>
    <scope>NUCLEOTIDE SEQUENCE [LARGE SCALE GENOMIC DNA]</scope>
    <source>
        <strain evidence="2">Tzet28-1</strain>
        <tissue evidence="2">Whole body</tissue>
    </source>
</reference>
<keyword evidence="3" id="KW-1185">Reference proteome</keyword>